<dbReference type="EMBL" id="AHMY02000022">
    <property type="protein sequence ID" value="EKO16781.1"/>
    <property type="molecule type" value="Genomic_DNA"/>
</dbReference>
<dbReference type="AlphaFoldDB" id="A0A0E2B656"/>
<evidence type="ECO:0000313" key="2">
    <source>
        <dbReference type="Proteomes" id="UP000006253"/>
    </source>
</evidence>
<proteinExistence type="predicted"/>
<sequence>MKINIYTKTKCKNSYKSEFCRSISKIVETPPSFFTEIVQVI</sequence>
<accession>A0A0E2B656</accession>
<protein>
    <submittedName>
        <fullName evidence="1">Uncharacterized protein</fullName>
    </submittedName>
</protein>
<reference evidence="1 2" key="1">
    <citation type="submission" date="2012-10" db="EMBL/GenBank/DDBJ databases">
        <authorList>
            <person name="Harkins D.M."/>
            <person name="Durkin A.S."/>
            <person name="Brinkac L.M."/>
            <person name="Selengut J.D."/>
            <person name="Sanka R."/>
            <person name="DePew J."/>
            <person name="Purushe J."/>
            <person name="Peacock S.J."/>
            <person name="Thaipadungpanit J."/>
            <person name="Wuthiekanun V.W."/>
            <person name="Day N.P."/>
            <person name="Vinetz J.M."/>
            <person name="Sutton G.G."/>
            <person name="Nelson W.C."/>
            <person name="Fouts D.E."/>
        </authorList>
    </citation>
    <scope>NUCLEOTIDE SEQUENCE [LARGE SCALE GENOMIC DNA]</scope>
    <source>
        <strain evidence="1 2">H1</strain>
    </source>
</reference>
<organism evidence="1 2">
    <name type="scientific">Leptospira kirschneri str. H1</name>
    <dbReference type="NCBI Taxonomy" id="1049966"/>
    <lineage>
        <taxon>Bacteria</taxon>
        <taxon>Pseudomonadati</taxon>
        <taxon>Spirochaetota</taxon>
        <taxon>Spirochaetia</taxon>
        <taxon>Leptospirales</taxon>
        <taxon>Leptospiraceae</taxon>
        <taxon>Leptospira</taxon>
    </lineage>
</organism>
<name>A0A0E2B656_9LEPT</name>
<dbReference type="Proteomes" id="UP000006253">
    <property type="component" value="Unassembled WGS sequence"/>
</dbReference>
<evidence type="ECO:0000313" key="1">
    <source>
        <dbReference type="EMBL" id="EKO16781.1"/>
    </source>
</evidence>
<gene>
    <name evidence="1" type="ORF">LEP1GSC081_2783</name>
</gene>
<comment type="caution">
    <text evidence="1">The sequence shown here is derived from an EMBL/GenBank/DDBJ whole genome shotgun (WGS) entry which is preliminary data.</text>
</comment>